<evidence type="ECO:0000313" key="2">
    <source>
        <dbReference type="Proteomes" id="UP000478052"/>
    </source>
</evidence>
<dbReference type="GO" id="GO:0004386">
    <property type="term" value="F:helicase activity"/>
    <property type="evidence" value="ECO:0007669"/>
    <property type="project" value="UniProtKB-KW"/>
</dbReference>
<sequence>MCRLNGKIKLEVIFPPPEPLNSLLICDHPKHGKFKRNIRRYNNAFQMTSFKTLKFVKYLKVILCQFLKSKARYIIWLVVYYRIDLANTNF</sequence>
<accession>A0A6G0YMN2</accession>
<dbReference type="OrthoDB" id="8040188at2759"/>
<reference evidence="1 2" key="1">
    <citation type="submission" date="2019-08" db="EMBL/GenBank/DDBJ databases">
        <title>Whole genome of Aphis craccivora.</title>
        <authorList>
            <person name="Voronova N.V."/>
            <person name="Shulinski R.S."/>
            <person name="Bandarenka Y.V."/>
            <person name="Zhorov D.G."/>
            <person name="Warner D."/>
        </authorList>
    </citation>
    <scope>NUCLEOTIDE SEQUENCE [LARGE SCALE GENOMIC DNA]</scope>
    <source>
        <strain evidence="1">180601</strain>
        <tissue evidence="1">Whole Body</tissue>
    </source>
</reference>
<dbReference type="AlphaFoldDB" id="A0A6G0YMN2"/>
<dbReference type="Proteomes" id="UP000478052">
    <property type="component" value="Unassembled WGS sequence"/>
</dbReference>
<keyword evidence="1" id="KW-0067">ATP-binding</keyword>
<keyword evidence="2" id="KW-1185">Reference proteome</keyword>
<keyword evidence="1" id="KW-0547">Nucleotide-binding</keyword>
<dbReference type="EMBL" id="VUJU01003258">
    <property type="protein sequence ID" value="KAF0758587.1"/>
    <property type="molecule type" value="Genomic_DNA"/>
</dbReference>
<keyword evidence="1" id="KW-0347">Helicase</keyword>
<evidence type="ECO:0000313" key="1">
    <source>
        <dbReference type="EMBL" id="KAF0758587.1"/>
    </source>
</evidence>
<keyword evidence="1" id="KW-0378">Hydrolase</keyword>
<name>A0A6G0YMN2_APHCR</name>
<comment type="caution">
    <text evidence="1">The sequence shown here is derived from an EMBL/GenBank/DDBJ whole genome shotgun (WGS) entry which is preliminary data.</text>
</comment>
<proteinExistence type="predicted"/>
<gene>
    <name evidence="1" type="ORF">FWK35_00023963</name>
</gene>
<protein>
    <submittedName>
        <fullName evidence="1">ATP-dependent DNA helicase</fullName>
    </submittedName>
</protein>
<organism evidence="1 2">
    <name type="scientific">Aphis craccivora</name>
    <name type="common">Cowpea aphid</name>
    <dbReference type="NCBI Taxonomy" id="307492"/>
    <lineage>
        <taxon>Eukaryota</taxon>
        <taxon>Metazoa</taxon>
        <taxon>Ecdysozoa</taxon>
        <taxon>Arthropoda</taxon>
        <taxon>Hexapoda</taxon>
        <taxon>Insecta</taxon>
        <taxon>Pterygota</taxon>
        <taxon>Neoptera</taxon>
        <taxon>Paraneoptera</taxon>
        <taxon>Hemiptera</taxon>
        <taxon>Sternorrhyncha</taxon>
        <taxon>Aphidomorpha</taxon>
        <taxon>Aphidoidea</taxon>
        <taxon>Aphididae</taxon>
        <taxon>Aphidini</taxon>
        <taxon>Aphis</taxon>
        <taxon>Aphis</taxon>
    </lineage>
</organism>